<gene>
    <name evidence="1" type="ORF">PoB_000574000</name>
</gene>
<accession>A0AAV3Y7Y3</accession>
<sequence length="115" mass="12938">MARRTDRESLGYFYVQHSKDYSKRPRTLGRKDKEMKAVMVVKRINGPKFLSSPVCYIRHAVTHAGHVDLDRSNQGGWICAALRVQATPNRGSNINGSLPCNAIPEEVCRGQRALK</sequence>
<evidence type="ECO:0000313" key="1">
    <source>
        <dbReference type="EMBL" id="GFN79234.1"/>
    </source>
</evidence>
<keyword evidence="2" id="KW-1185">Reference proteome</keyword>
<dbReference type="EMBL" id="BLXT01000641">
    <property type="protein sequence ID" value="GFN79234.1"/>
    <property type="molecule type" value="Genomic_DNA"/>
</dbReference>
<reference evidence="1 2" key="1">
    <citation type="journal article" date="2021" name="Elife">
        <title>Chloroplast acquisition without the gene transfer in kleptoplastic sea slugs, Plakobranchus ocellatus.</title>
        <authorList>
            <person name="Maeda T."/>
            <person name="Takahashi S."/>
            <person name="Yoshida T."/>
            <person name="Shimamura S."/>
            <person name="Takaki Y."/>
            <person name="Nagai Y."/>
            <person name="Toyoda A."/>
            <person name="Suzuki Y."/>
            <person name="Arimoto A."/>
            <person name="Ishii H."/>
            <person name="Satoh N."/>
            <person name="Nishiyama T."/>
            <person name="Hasebe M."/>
            <person name="Maruyama T."/>
            <person name="Minagawa J."/>
            <person name="Obokata J."/>
            <person name="Shigenobu S."/>
        </authorList>
    </citation>
    <scope>NUCLEOTIDE SEQUENCE [LARGE SCALE GENOMIC DNA]</scope>
</reference>
<evidence type="ECO:0000313" key="2">
    <source>
        <dbReference type="Proteomes" id="UP000735302"/>
    </source>
</evidence>
<comment type="caution">
    <text evidence="1">The sequence shown here is derived from an EMBL/GenBank/DDBJ whole genome shotgun (WGS) entry which is preliminary data.</text>
</comment>
<proteinExistence type="predicted"/>
<protein>
    <submittedName>
        <fullName evidence="1">Uncharacterized protein</fullName>
    </submittedName>
</protein>
<dbReference type="AlphaFoldDB" id="A0AAV3Y7Y3"/>
<dbReference type="Proteomes" id="UP000735302">
    <property type="component" value="Unassembled WGS sequence"/>
</dbReference>
<name>A0AAV3Y7Y3_9GAST</name>
<organism evidence="1 2">
    <name type="scientific">Plakobranchus ocellatus</name>
    <dbReference type="NCBI Taxonomy" id="259542"/>
    <lineage>
        <taxon>Eukaryota</taxon>
        <taxon>Metazoa</taxon>
        <taxon>Spiralia</taxon>
        <taxon>Lophotrochozoa</taxon>
        <taxon>Mollusca</taxon>
        <taxon>Gastropoda</taxon>
        <taxon>Heterobranchia</taxon>
        <taxon>Euthyneura</taxon>
        <taxon>Panpulmonata</taxon>
        <taxon>Sacoglossa</taxon>
        <taxon>Placobranchoidea</taxon>
        <taxon>Plakobranchidae</taxon>
        <taxon>Plakobranchus</taxon>
    </lineage>
</organism>